<dbReference type="AlphaFoldDB" id="A0A919K713"/>
<evidence type="ECO:0000313" key="1">
    <source>
        <dbReference type="EMBL" id="GIE99693.1"/>
    </source>
</evidence>
<sequence length="329" mass="35745">MAPSPARAAASRARLAADLAAAPNLVADQAAAARDLVRWLSVRDPRASVRSAAETALNGDAAEFIRSGHPMAVNEADRDRLRQLDYANATAAAHPAPTHPWVNSVARRAANGSDAELAAFAKAGFAAELAKDQANIPYDDGAAYVTPDDHDYVWGLSRYGTGTVLERAAEVQTDADVAEFLRHGWISAATIDVEAHRAQYVVDEWIRWQDARQVVRTAVSIDEAAREGLTSPLVAVQAWNEVSTRFARQPSGWTQRERYAHAQLDEWLRNLATAGSMAGPHWAAFAAKGTVVRSLWVTEINAAIEQTAWWTTLIRYAQDTAAGWLRPTG</sequence>
<organism evidence="1 2">
    <name type="scientific">Paractinoplanes rishiriensis</name>
    <dbReference type="NCBI Taxonomy" id="1050105"/>
    <lineage>
        <taxon>Bacteria</taxon>
        <taxon>Bacillati</taxon>
        <taxon>Actinomycetota</taxon>
        <taxon>Actinomycetes</taxon>
        <taxon>Micromonosporales</taxon>
        <taxon>Micromonosporaceae</taxon>
        <taxon>Paractinoplanes</taxon>
    </lineage>
</organism>
<dbReference type="EMBL" id="BOMV01000076">
    <property type="protein sequence ID" value="GIE99693.1"/>
    <property type="molecule type" value="Genomic_DNA"/>
</dbReference>
<comment type="caution">
    <text evidence="1">The sequence shown here is derived from an EMBL/GenBank/DDBJ whole genome shotgun (WGS) entry which is preliminary data.</text>
</comment>
<protein>
    <submittedName>
        <fullName evidence="1">Uncharacterized protein</fullName>
    </submittedName>
</protein>
<evidence type="ECO:0000313" key="2">
    <source>
        <dbReference type="Proteomes" id="UP000636960"/>
    </source>
</evidence>
<proteinExistence type="predicted"/>
<name>A0A919K713_9ACTN</name>
<reference evidence="1" key="1">
    <citation type="submission" date="2021-01" db="EMBL/GenBank/DDBJ databases">
        <title>Whole genome shotgun sequence of Actinoplanes rishiriensis NBRC 108556.</title>
        <authorList>
            <person name="Komaki H."/>
            <person name="Tamura T."/>
        </authorList>
    </citation>
    <scope>NUCLEOTIDE SEQUENCE</scope>
    <source>
        <strain evidence="1">NBRC 108556</strain>
    </source>
</reference>
<dbReference type="Proteomes" id="UP000636960">
    <property type="component" value="Unassembled WGS sequence"/>
</dbReference>
<accession>A0A919K713</accession>
<gene>
    <name evidence="1" type="ORF">Ari01nite_71580</name>
</gene>
<keyword evidence="2" id="KW-1185">Reference proteome</keyword>